<proteinExistence type="predicted"/>
<dbReference type="PANTHER" id="PTHR41771">
    <property type="entry name" value="MEMBRANE PROTEIN-RELATED"/>
    <property type="match status" value="1"/>
</dbReference>
<feature type="transmembrane region" description="Helical" evidence="1">
    <location>
        <begin position="300"/>
        <end position="318"/>
    </location>
</feature>
<dbReference type="Pfam" id="PF07907">
    <property type="entry name" value="YibE_F"/>
    <property type="match status" value="1"/>
</dbReference>
<keyword evidence="1" id="KW-0812">Transmembrane</keyword>
<keyword evidence="3" id="KW-1185">Reference proteome</keyword>
<reference evidence="2 3" key="1">
    <citation type="submission" date="2018-08" db="EMBL/GenBank/DDBJ databases">
        <title>Draft genome sequence of Psychrilyobacter sp. strain SD5 isolated from Black Sea water.</title>
        <authorList>
            <person name="Yadav S."/>
            <person name="Villanueva L."/>
            <person name="Damste J.S.S."/>
        </authorList>
    </citation>
    <scope>NUCLEOTIDE SEQUENCE [LARGE SCALE GENOMIC DNA]</scope>
    <source>
        <strain evidence="2 3">SD5</strain>
    </source>
</reference>
<accession>A0ABX9KDI6</accession>
<feature type="transmembrane region" description="Helical" evidence="1">
    <location>
        <begin position="141"/>
        <end position="159"/>
    </location>
</feature>
<feature type="transmembrane region" description="Helical" evidence="1">
    <location>
        <begin position="191"/>
        <end position="215"/>
    </location>
</feature>
<name>A0ABX9KDI6_9FUSO</name>
<feature type="transmembrane region" description="Helical" evidence="1">
    <location>
        <begin position="116"/>
        <end position="134"/>
    </location>
</feature>
<feature type="transmembrane region" description="Helical" evidence="1">
    <location>
        <begin position="235"/>
        <end position="255"/>
    </location>
</feature>
<evidence type="ECO:0000313" key="3">
    <source>
        <dbReference type="Proteomes" id="UP000263486"/>
    </source>
</evidence>
<protein>
    <submittedName>
        <fullName evidence="2">YibE/F family protein</fullName>
    </submittedName>
</protein>
<dbReference type="PANTHER" id="PTHR41771:SF1">
    <property type="entry name" value="MEMBRANE PROTEIN"/>
    <property type="match status" value="1"/>
</dbReference>
<gene>
    <name evidence="2" type="ORF">DYH56_14035</name>
</gene>
<dbReference type="EMBL" id="QUAJ01000037">
    <property type="protein sequence ID" value="REI39635.1"/>
    <property type="molecule type" value="Genomic_DNA"/>
</dbReference>
<evidence type="ECO:0000256" key="1">
    <source>
        <dbReference type="SAM" id="Phobius"/>
    </source>
</evidence>
<evidence type="ECO:0000313" key="2">
    <source>
        <dbReference type="EMBL" id="REI39635.1"/>
    </source>
</evidence>
<keyword evidence="1" id="KW-1133">Transmembrane helix</keyword>
<dbReference type="InterPro" id="IPR012507">
    <property type="entry name" value="YibE_F"/>
</dbReference>
<dbReference type="Proteomes" id="UP000263486">
    <property type="component" value="Unassembled WGS sequence"/>
</dbReference>
<keyword evidence="1" id="KW-0472">Membrane</keyword>
<organism evidence="2 3">
    <name type="scientific">Psychrilyobacter piezotolerans</name>
    <dbReference type="NCBI Taxonomy" id="2293438"/>
    <lineage>
        <taxon>Bacteria</taxon>
        <taxon>Fusobacteriati</taxon>
        <taxon>Fusobacteriota</taxon>
        <taxon>Fusobacteriia</taxon>
        <taxon>Fusobacteriales</taxon>
        <taxon>Fusobacteriaceae</taxon>
        <taxon>Psychrilyobacter</taxon>
    </lineage>
</organism>
<sequence length="380" mass="42158">MVVISIIGIIYTSLAVNKNFGVQKYFNYEFVDGEVLSIKEETINPDPLIPGRYVGKQKIEVKILEGIHKDQVYSVINVLSNRHNIFAKPGMKAIFTIREKDGKEHVWFYNYKMDRYIYILIGLFCLTLLVFGRLSGAKSILSLVFTGVIIIFVLIPIIFRGGNPIPWAILLCSIITVVTFLLIGDFNRKTYSAILGTIAGVMISGAISYTFGSLSKLTGIHMEKGEQILYLAADYHVKINGLMFTSILIASLGAINDVAMSIASSCNELCKRNPDIHLDDLFISLMDIGKDIMGTMTNTLILAFTGSSLNLMLMIWGFQMNTKQFINMPVIAIELIQALSGSIGIVLTVPITASISVYLIKKKGGLFLKRKKKLNSAINF</sequence>
<feature type="transmembrane region" description="Helical" evidence="1">
    <location>
        <begin position="338"/>
        <end position="360"/>
    </location>
</feature>
<feature type="transmembrane region" description="Helical" evidence="1">
    <location>
        <begin position="165"/>
        <end position="184"/>
    </location>
</feature>
<comment type="caution">
    <text evidence="2">The sequence shown here is derived from an EMBL/GenBank/DDBJ whole genome shotgun (WGS) entry which is preliminary data.</text>
</comment>